<protein>
    <submittedName>
        <fullName evidence="1">Uncharacterized protein</fullName>
    </submittedName>
</protein>
<gene>
    <name evidence="1" type="ORF">NCTC11546_00452</name>
</gene>
<organism evidence="1 2">
    <name type="scientific">Capnocytophaga ochracea</name>
    <dbReference type="NCBI Taxonomy" id="1018"/>
    <lineage>
        <taxon>Bacteria</taxon>
        <taxon>Pseudomonadati</taxon>
        <taxon>Bacteroidota</taxon>
        <taxon>Flavobacteriia</taxon>
        <taxon>Flavobacteriales</taxon>
        <taxon>Flavobacteriaceae</taxon>
        <taxon>Capnocytophaga</taxon>
    </lineage>
</organism>
<sequence length="299" mass="35413">MKQLLYLLLFCSWAIEAQEQKYILLDSLTAKYKVKQYTLDTSPYGAKNTIEMYNVFYDGNSKDDCYIVLFSVLPELDSKTNWEKIDYKTIKNNFFPTKNIFKRIMHKVFGVFSNENIYINKVKLVKKIKGEYYASKYCWVEDFYCINDSFPIPIATKSFILNVNQPITPIGALRDFFRKLSPLCQDFPFEQNTDSFCGIPDFLKNTYLSNIEERGGDMIYCFYQFYENLHTNISRFGYVKGKGIVAGVYFNHFMPGPFFIDKTGNWRKLKRLPENELLWAEELKKEWAKKEEERKRMGI</sequence>
<accession>A0A2X2TLS0</accession>
<dbReference type="EMBL" id="UARG01000017">
    <property type="protein sequence ID" value="SQA77250.1"/>
    <property type="molecule type" value="Genomic_DNA"/>
</dbReference>
<evidence type="ECO:0000313" key="2">
    <source>
        <dbReference type="Proteomes" id="UP000249891"/>
    </source>
</evidence>
<evidence type="ECO:0000313" key="1">
    <source>
        <dbReference type="EMBL" id="SQA77250.1"/>
    </source>
</evidence>
<name>A0A2X2TLS0_CAPOC</name>
<proteinExistence type="predicted"/>
<dbReference type="Proteomes" id="UP000249891">
    <property type="component" value="Unassembled WGS sequence"/>
</dbReference>
<reference evidence="1 2" key="1">
    <citation type="submission" date="2018-06" db="EMBL/GenBank/DDBJ databases">
        <authorList>
            <consortium name="Pathogen Informatics"/>
            <person name="Doyle S."/>
        </authorList>
    </citation>
    <scope>NUCLEOTIDE SEQUENCE [LARGE SCALE GENOMIC DNA]</scope>
    <source>
        <strain evidence="1 2">NCTC11546</strain>
    </source>
</reference>
<dbReference type="AlphaFoldDB" id="A0A2X2TLS0"/>
<dbReference type="RefSeq" id="WP_128090813.1">
    <property type="nucleotide sequence ID" value="NZ_UARG01000017.1"/>
</dbReference>